<gene>
    <name evidence="6" type="ORF">BDQ12DRAFT_240391</name>
</gene>
<dbReference type="InterPro" id="IPR002893">
    <property type="entry name" value="Znf_MYND"/>
</dbReference>
<dbReference type="SUPFAM" id="SSF144232">
    <property type="entry name" value="HIT/MYND zinc finger-like"/>
    <property type="match status" value="1"/>
</dbReference>
<dbReference type="GO" id="GO:0008270">
    <property type="term" value="F:zinc ion binding"/>
    <property type="evidence" value="ECO:0007669"/>
    <property type="project" value="UniProtKB-KW"/>
</dbReference>
<dbReference type="STRING" id="68775.A0A5C3LUK5"/>
<evidence type="ECO:0000256" key="3">
    <source>
        <dbReference type="ARBA" id="ARBA00022833"/>
    </source>
</evidence>
<dbReference type="PROSITE" id="PS50865">
    <property type="entry name" value="ZF_MYND_2"/>
    <property type="match status" value="1"/>
</dbReference>
<dbReference type="Pfam" id="PF01753">
    <property type="entry name" value="zf-MYND"/>
    <property type="match status" value="1"/>
</dbReference>
<evidence type="ECO:0000313" key="6">
    <source>
        <dbReference type="EMBL" id="TFK36764.1"/>
    </source>
</evidence>
<sequence length="247" mass="27520">MSTAYYSQPAAANYHTAPSSHSHSQRQRGYRICDQCGTAETPVVRFRLCGGCMTTQYCSQDCQKVHWPSHKQICQHTASQVNAAKLSAASSGYADENLAKYLRKFTSTHTALLGWAGFQALQLKRVPANVRQSALLVELSYQGGDSHRRFSIASTHVVPRTYIRDPLVIDEIRHREDRCRHNGGIGTLVVIIQCGSVSQVMPVEVDPPSKITWDTREDWATVLSHFVDSGRTDFKPISTTSRGVYYG</sequence>
<accession>A0A5C3LUK5</accession>
<reference evidence="6 7" key="1">
    <citation type="journal article" date="2019" name="Nat. Ecol. Evol.">
        <title>Megaphylogeny resolves global patterns of mushroom evolution.</title>
        <authorList>
            <person name="Varga T."/>
            <person name="Krizsan K."/>
            <person name="Foldi C."/>
            <person name="Dima B."/>
            <person name="Sanchez-Garcia M."/>
            <person name="Sanchez-Ramirez S."/>
            <person name="Szollosi G.J."/>
            <person name="Szarkandi J.G."/>
            <person name="Papp V."/>
            <person name="Albert L."/>
            <person name="Andreopoulos W."/>
            <person name="Angelini C."/>
            <person name="Antonin V."/>
            <person name="Barry K.W."/>
            <person name="Bougher N.L."/>
            <person name="Buchanan P."/>
            <person name="Buyck B."/>
            <person name="Bense V."/>
            <person name="Catcheside P."/>
            <person name="Chovatia M."/>
            <person name="Cooper J."/>
            <person name="Damon W."/>
            <person name="Desjardin D."/>
            <person name="Finy P."/>
            <person name="Geml J."/>
            <person name="Haridas S."/>
            <person name="Hughes K."/>
            <person name="Justo A."/>
            <person name="Karasinski D."/>
            <person name="Kautmanova I."/>
            <person name="Kiss B."/>
            <person name="Kocsube S."/>
            <person name="Kotiranta H."/>
            <person name="LaButti K.M."/>
            <person name="Lechner B.E."/>
            <person name="Liimatainen K."/>
            <person name="Lipzen A."/>
            <person name="Lukacs Z."/>
            <person name="Mihaltcheva S."/>
            <person name="Morgado L.N."/>
            <person name="Niskanen T."/>
            <person name="Noordeloos M.E."/>
            <person name="Ohm R.A."/>
            <person name="Ortiz-Santana B."/>
            <person name="Ovrebo C."/>
            <person name="Racz N."/>
            <person name="Riley R."/>
            <person name="Savchenko A."/>
            <person name="Shiryaev A."/>
            <person name="Soop K."/>
            <person name="Spirin V."/>
            <person name="Szebenyi C."/>
            <person name="Tomsovsky M."/>
            <person name="Tulloss R.E."/>
            <person name="Uehling J."/>
            <person name="Grigoriev I.V."/>
            <person name="Vagvolgyi C."/>
            <person name="Papp T."/>
            <person name="Martin F.M."/>
            <person name="Miettinen O."/>
            <person name="Hibbett D.S."/>
            <person name="Nagy L.G."/>
        </authorList>
    </citation>
    <scope>NUCLEOTIDE SEQUENCE [LARGE SCALE GENOMIC DNA]</scope>
    <source>
        <strain evidence="6 7">CBS 166.37</strain>
    </source>
</reference>
<name>A0A5C3LUK5_9AGAR</name>
<keyword evidence="7" id="KW-1185">Reference proteome</keyword>
<keyword evidence="3" id="KW-0862">Zinc</keyword>
<evidence type="ECO:0000256" key="2">
    <source>
        <dbReference type="ARBA" id="ARBA00022771"/>
    </source>
</evidence>
<dbReference type="Gene3D" id="6.10.140.2220">
    <property type="match status" value="1"/>
</dbReference>
<evidence type="ECO:0000256" key="1">
    <source>
        <dbReference type="ARBA" id="ARBA00022723"/>
    </source>
</evidence>
<dbReference type="EMBL" id="ML213612">
    <property type="protein sequence ID" value="TFK36764.1"/>
    <property type="molecule type" value="Genomic_DNA"/>
</dbReference>
<feature type="domain" description="MYND-type" evidence="5">
    <location>
        <begin position="33"/>
        <end position="74"/>
    </location>
</feature>
<dbReference type="PROSITE" id="PS01360">
    <property type="entry name" value="ZF_MYND_1"/>
    <property type="match status" value="1"/>
</dbReference>
<keyword evidence="2 4" id="KW-0863">Zinc-finger</keyword>
<proteinExistence type="predicted"/>
<organism evidence="6 7">
    <name type="scientific">Crucibulum laeve</name>
    <dbReference type="NCBI Taxonomy" id="68775"/>
    <lineage>
        <taxon>Eukaryota</taxon>
        <taxon>Fungi</taxon>
        <taxon>Dikarya</taxon>
        <taxon>Basidiomycota</taxon>
        <taxon>Agaricomycotina</taxon>
        <taxon>Agaricomycetes</taxon>
        <taxon>Agaricomycetidae</taxon>
        <taxon>Agaricales</taxon>
        <taxon>Agaricineae</taxon>
        <taxon>Nidulariaceae</taxon>
        <taxon>Crucibulum</taxon>
    </lineage>
</organism>
<dbReference type="AlphaFoldDB" id="A0A5C3LUK5"/>
<protein>
    <recommendedName>
        <fullName evidence="5">MYND-type domain-containing protein</fullName>
    </recommendedName>
</protein>
<keyword evidence="1" id="KW-0479">Metal-binding</keyword>
<dbReference type="Proteomes" id="UP000308652">
    <property type="component" value="Unassembled WGS sequence"/>
</dbReference>
<evidence type="ECO:0000259" key="5">
    <source>
        <dbReference type="PROSITE" id="PS50865"/>
    </source>
</evidence>
<evidence type="ECO:0000313" key="7">
    <source>
        <dbReference type="Proteomes" id="UP000308652"/>
    </source>
</evidence>
<dbReference type="OrthoDB" id="432970at2759"/>
<evidence type="ECO:0000256" key="4">
    <source>
        <dbReference type="PROSITE-ProRule" id="PRU00134"/>
    </source>
</evidence>